<dbReference type="PANTHER" id="PTHR43045">
    <property type="entry name" value="SHIKIMATE TRANSPORTER"/>
    <property type="match status" value="1"/>
</dbReference>
<dbReference type="PROSITE" id="PS50850">
    <property type="entry name" value="MFS"/>
    <property type="match status" value="1"/>
</dbReference>
<evidence type="ECO:0000313" key="9">
    <source>
        <dbReference type="EMBL" id="MBF8640809.1"/>
    </source>
</evidence>
<feature type="transmembrane region" description="Helical" evidence="7">
    <location>
        <begin position="159"/>
        <end position="181"/>
    </location>
</feature>
<evidence type="ECO:0000256" key="3">
    <source>
        <dbReference type="ARBA" id="ARBA00022475"/>
    </source>
</evidence>
<feature type="transmembrane region" description="Helical" evidence="7">
    <location>
        <begin position="313"/>
        <end position="333"/>
    </location>
</feature>
<evidence type="ECO:0000313" key="11">
    <source>
        <dbReference type="Proteomes" id="UP000250443"/>
    </source>
</evidence>
<dbReference type="SUPFAM" id="SSF103473">
    <property type="entry name" value="MFS general substrate transporter"/>
    <property type="match status" value="1"/>
</dbReference>
<dbReference type="CDD" id="cd17369">
    <property type="entry name" value="MFS_ShiA_like"/>
    <property type="match status" value="1"/>
</dbReference>
<dbReference type="GO" id="GO:0022857">
    <property type="term" value="F:transmembrane transporter activity"/>
    <property type="evidence" value="ECO:0007669"/>
    <property type="project" value="InterPro"/>
</dbReference>
<protein>
    <submittedName>
        <fullName evidence="10">General substrate transporter</fullName>
    </submittedName>
    <submittedName>
        <fullName evidence="9">MHS family MFS transporter</fullName>
    </submittedName>
</protein>
<dbReference type="InterPro" id="IPR011701">
    <property type="entry name" value="MFS"/>
</dbReference>
<dbReference type="EMBL" id="UAUF01000011">
    <property type="protein sequence ID" value="SPZ06182.1"/>
    <property type="molecule type" value="Genomic_DNA"/>
</dbReference>
<feature type="transmembrane region" description="Helical" evidence="7">
    <location>
        <begin position="282"/>
        <end position="301"/>
    </location>
</feature>
<keyword evidence="12" id="KW-1185">Reference proteome</keyword>
<reference evidence="10 11" key="1">
    <citation type="submission" date="2018-06" db="EMBL/GenBank/DDBJ databases">
        <authorList>
            <consortium name="Pathogen Informatics"/>
            <person name="Doyle S."/>
        </authorList>
    </citation>
    <scope>NUCLEOTIDE SEQUENCE [LARGE SCALE GENOMIC DNA]</scope>
    <source>
        <strain evidence="10 11">NCTC11842</strain>
    </source>
</reference>
<evidence type="ECO:0000256" key="1">
    <source>
        <dbReference type="ARBA" id="ARBA00004651"/>
    </source>
</evidence>
<dbReference type="RefSeq" id="WP_010798257.1">
    <property type="nucleotide sequence ID" value="NZ_FQYS01000003.1"/>
</dbReference>
<dbReference type="PANTHER" id="PTHR43045:SF1">
    <property type="entry name" value="SHIKIMATE TRANSPORTER"/>
    <property type="match status" value="1"/>
</dbReference>
<feature type="transmembrane region" description="Helical" evidence="7">
    <location>
        <begin position="259"/>
        <end position="276"/>
    </location>
</feature>
<dbReference type="InterPro" id="IPR020846">
    <property type="entry name" value="MFS_dom"/>
</dbReference>
<feature type="transmembrane region" description="Helical" evidence="7">
    <location>
        <begin position="61"/>
        <end position="82"/>
    </location>
</feature>
<feature type="transmembrane region" description="Helical" evidence="7">
    <location>
        <begin position="408"/>
        <end position="427"/>
    </location>
</feature>
<evidence type="ECO:0000256" key="5">
    <source>
        <dbReference type="ARBA" id="ARBA00022989"/>
    </source>
</evidence>
<feature type="transmembrane region" description="Helical" evidence="7">
    <location>
        <begin position="378"/>
        <end position="402"/>
    </location>
</feature>
<dbReference type="Proteomes" id="UP000250443">
    <property type="component" value="Unassembled WGS sequence"/>
</dbReference>
<dbReference type="Proteomes" id="UP000626180">
    <property type="component" value="Unassembled WGS sequence"/>
</dbReference>
<name>A0A2X2CC55_PSELU</name>
<evidence type="ECO:0000256" key="7">
    <source>
        <dbReference type="SAM" id="Phobius"/>
    </source>
</evidence>
<proteinExistence type="predicted"/>
<evidence type="ECO:0000256" key="4">
    <source>
        <dbReference type="ARBA" id="ARBA00022692"/>
    </source>
</evidence>
<dbReference type="AlphaFoldDB" id="A0A2X2CC55"/>
<feature type="transmembrane region" description="Helical" evidence="7">
    <location>
        <begin position="339"/>
        <end position="357"/>
    </location>
</feature>
<comment type="subcellular location">
    <subcellularLocation>
        <location evidence="1">Cell membrane</location>
        <topology evidence="1">Multi-pass membrane protein</topology>
    </subcellularLocation>
</comment>
<feature type="transmembrane region" description="Helical" evidence="7">
    <location>
        <begin position="193"/>
        <end position="212"/>
    </location>
</feature>
<keyword evidence="4 7" id="KW-0812">Transmembrane</keyword>
<evidence type="ECO:0000256" key="6">
    <source>
        <dbReference type="ARBA" id="ARBA00023136"/>
    </source>
</evidence>
<evidence type="ECO:0000313" key="12">
    <source>
        <dbReference type="Proteomes" id="UP000626180"/>
    </source>
</evidence>
<keyword evidence="5 7" id="KW-1133">Transmembrane helix</keyword>
<keyword evidence="2" id="KW-0813">Transport</keyword>
<feature type="domain" description="Major facilitator superfamily (MFS) profile" evidence="8">
    <location>
        <begin position="21"/>
        <end position="432"/>
    </location>
</feature>
<organism evidence="10 11">
    <name type="scientific">Pseudomonas luteola</name>
    <dbReference type="NCBI Taxonomy" id="47886"/>
    <lineage>
        <taxon>Bacteria</taxon>
        <taxon>Pseudomonadati</taxon>
        <taxon>Pseudomonadota</taxon>
        <taxon>Gammaproteobacteria</taxon>
        <taxon>Pseudomonadales</taxon>
        <taxon>Pseudomonadaceae</taxon>
        <taxon>Pseudomonas</taxon>
    </lineage>
</organism>
<reference evidence="9 12" key="2">
    <citation type="submission" date="2020-10" db="EMBL/GenBank/DDBJ databases">
        <title>Genome sequences of Pseudomonas isolates.</title>
        <authorList>
            <person name="Wessels L."/>
            <person name="Reich F."/>
            <person name="Hammerl J."/>
        </authorList>
    </citation>
    <scope>NUCLEOTIDE SEQUENCE [LARGE SCALE GENOMIC DNA]</scope>
    <source>
        <strain evidence="9 12">20-MO00624-0</strain>
    </source>
</reference>
<keyword evidence="3" id="KW-1003">Cell membrane</keyword>
<dbReference type="Pfam" id="PF07690">
    <property type="entry name" value="MFS_1"/>
    <property type="match status" value="1"/>
</dbReference>
<dbReference type="FunFam" id="1.20.1250.20:FF:000001">
    <property type="entry name" value="Dicarboxylate MFS transporter"/>
    <property type="match status" value="1"/>
</dbReference>
<dbReference type="Gene3D" id="1.20.1250.20">
    <property type="entry name" value="MFS general substrate transporter like domains"/>
    <property type="match status" value="2"/>
</dbReference>
<dbReference type="EMBL" id="JADMCD010000003">
    <property type="protein sequence ID" value="MBF8640809.1"/>
    <property type="molecule type" value="Genomic_DNA"/>
</dbReference>
<evidence type="ECO:0000256" key="2">
    <source>
        <dbReference type="ARBA" id="ARBA00022448"/>
    </source>
</evidence>
<feature type="transmembrane region" description="Helical" evidence="7">
    <location>
        <begin position="94"/>
        <end position="112"/>
    </location>
</feature>
<keyword evidence="6 7" id="KW-0472">Membrane</keyword>
<evidence type="ECO:0000313" key="10">
    <source>
        <dbReference type="EMBL" id="SPZ06182.1"/>
    </source>
</evidence>
<dbReference type="InterPro" id="IPR036259">
    <property type="entry name" value="MFS_trans_sf"/>
</dbReference>
<feature type="transmembrane region" description="Helical" evidence="7">
    <location>
        <begin position="118"/>
        <end position="138"/>
    </location>
</feature>
<evidence type="ECO:0000259" key="8">
    <source>
        <dbReference type="PROSITE" id="PS50850"/>
    </source>
</evidence>
<sequence>MTTGTPSPRATSSGRKHYRIAGLASMAGTTIEWYDFFLYGTAAALVFNKLFFPALDPMSGVLAAFATYAVGFLGRPMGGIVFGHFGDRIGRKSMLLLTLMLMGVPTIAIGLIPTYDQIGYWAALLLVVMRFLQGMAVGGEWGGAVLMAVEHAPEGKKGFYGSLPQTGVGAGLVLASLAMGAVATLPEEDMLAWGWRLPFLASVVLLGIGWLIRVKVAESPDFERLKQEGRKVKVPLFTVLKEHPRETLAIIGARTAENAWFYMAVTFALAYAANQLQIPRASVLNAITAGAALSLVTMPFCGYLSDRVGQRRLYFTGLLLLCAFVYPFFAMLGTREPLLVWWAMVLAVGVVFPILYAPESLLFARQYPAQIRYSGISLSVQFAGVLGGGFAPMIATTLLSLGEGNPRYVIVYLLVMGAIALLCTALMKPDPQVGRSAISTTASRPVGMVNSTSGESL</sequence>
<accession>A0A2X2CC55</accession>
<dbReference type="GO" id="GO:0005886">
    <property type="term" value="C:plasma membrane"/>
    <property type="evidence" value="ECO:0007669"/>
    <property type="project" value="UniProtKB-SubCell"/>
</dbReference>
<gene>
    <name evidence="10" type="primary">yhjE_1</name>
    <name evidence="9" type="ORF">IRZ65_08950</name>
    <name evidence="10" type="ORF">NCTC11842_02097</name>
</gene>